<dbReference type="Proteomes" id="UP001139168">
    <property type="component" value="Unassembled WGS sequence"/>
</dbReference>
<reference evidence="3" key="1">
    <citation type="submission" date="2021-10" db="EMBL/GenBank/DDBJ databases">
        <title>Novel species in genus Arthrobacter.</title>
        <authorList>
            <person name="Liu Y."/>
        </authorList>
    </citation>
    <scope>NUCLEOTIDE SEQUENCE</scope>
    <source>
        <strain evidence="3">Zg-Y786</strain>
    </source>
</reference>
<name>A0ABS8GE44_9MICC</name>
<evidence type="ECO:0000259" key="2">
    <source>
        <dbReference type="Pfam" id="PF07331"/>
    </source>
</evidence>
<feature type="transmembrane region" description="Helical" evidence="1">
    <location>
        <begin position="25"/>
        <end position="46"/>
    </location>
</feature>
<sequence>MSTSTAAQERTAQDPPGFWHGRSGLVVALVVAGISTYLLVGILTMNVPHGAASPGPKFFPGLIAAGGYVLAILLAVDTLRHPSPPTAPVYEYGDDAEAQALAQERASVSYRTYSDWKALGTAFAGFLAFAILIEPLGWILAAALLFWAVAHAVGSRRPLFDISVALVLSSLIQLAFGAGLGLNLPAGILGGIF</sequence>
<evidence type="ECO:0000313" key="4">
    <source>
        <dbReference type="Proteomes" id="UP001139168"/>
    </source>
</evidence>
<dbReference type="EMBL" id="JAJFZQ010000002">
    <property type="protein sequence ID" value="MCC3264909.1"/>
    <property type="molecule type" value="Genomic_DNA"/>
</dbReference>
<keyword evidence="4" id="KW-1185">Reference proteome</keyword>
<organism evidence="3 4">
    <name type="scientific">Arthrobacter gengyunqii</name>
    <dbReference type="NCBI Taxonomy" id="2886940"/>
    <lineage>
        <taxon>Bacteria</taxon>
        <taxon>Bacillati</taxon>
        <taxon>Actinomycetota</taxon>
        <taxon>Actinomycetes</taxon>
        <taxon>Micrococcales</taxon>
        <taxon>Micrococcaceae</taxon>
        <taxon>Arthrobacter</taxon>
    </lineage>
</organism>
<feature type="domain" description="DUF1468" evidence="2">
    <location>
        <begin position="26"/>
        <end position="185"/>
    </location>
</feature>
<feature type="transmembrane region" description="Helical" evidence="1">
    <location>
        <begin position="159"/>
        <end position="180"/>
    </location>
</feature>
<gene>
    <name evidence="3" type="ORF">LJ752_02475</name>
</gene>
<dbReference type="Pfam" id="PF07331">
    <property type="entry name" value="TctB"/>
    <property type="match status" value="1"/>
</dbReference>
<dbReference type="RefSeq" id="WP_227889760.1">
    <property type="nucleotide sequence ID" value="NZ_JAJFZQ010000002.1"/>
</dbReference>
<accession>A0ABS8GE44</accession>
<proteinExistence type="predicted"/>
<keyword evidence="1" id="KW-1133">Transmembrane helix</keyword>
<protein>
    <submittedName>
        <fullName evidence="3">Tripartite tricarboxylate transporter TctB family protein</fullName>
    </submittedName>
</protein>
<keyword evidence="1" id="KW-0472">Membrane</keyword>
<feature type="transmembrane region" description="Helical" evidence="1">
    <location>
        <begin position="122"/>
        <end position="147"/>
    </location>
</feature>
<keyword evidence="1" id="KW-0812">Transmembrane</keyword>
<comment type="caution">
    <text evidence="3">The sequence shown here is derived from an EMBL/GenBank/DDBJ whole genome shotgun (WGS) entry which is preliminary data.</text>
</comment>
<feature type="transmembrane region" description="Helical" evidence="1">
    <location>
        <begin position="58"/>
        <end position="76"/>
    </location>
</feature>
<evidence type="ECO:0000313" key="3">
    <source>
        <dbReference type="EMBL" id="MCC3264909.1"/>
    </source>
</evidence>
<evidence type="ECO:0000256" key="1">
    <source>
        <dbReference type="SAM" id="Phobius"/>
    </source>
</evidence>
<dbReference type="InterPro" id="IPR009936">
    <property type="entry name" value="DUF1468"/>
</dbReference>